<evidence type="ECO:0000256" key="3">
    <source>
        <dbReference type="SAM" id="MobiDB-lite"/>
    </source>
</evidence>
<dbReference type="EMBL" id="KU193755">
    <property type="protein sequence ID" value="ANB82441.1"/>
    <property type="molecule type" value="Genomic_RNA"/>
</dbReference>
<reference evidence="4" key="1">
    <citation type="submission" date="2015-11" db="EMBL/GenBank/DDBJ databases">
        <title>Molecular analysis of European isolates of Soil-borne mosaic virus.</title>
        <authorList>
            <person name="Trzmiel K."/>
            <person name="Jezewska M."/>
        </authorList>
    </citation>
    <scope>NUCLEOTIDE SEQUENCE</scope>
    <source>
        <strain evidence="4">Pol1</strain>
    </source>
</reference>
<organism evidence="4">
    <name type="scientific">Soil-borne wheat mosaic virus</name>
    <name type="common">SBWMV</name>
    <dbReference type="NCBI Taxonomy" id="28375"/>
    <lineage>
        <taxon>Viruses</taxon>
        <taxon>Riboviria</taxon>
        <taxon>Orthornavirae</taxon>
        <taxon>Kitrinoviricota</taxon>
        <taxon>Alsuviricetes</taxon>
        <taxon>Martellivirales</taxon>
        <taxon>Virgaviridae</taxon>
        <taxon>Furovirus</taxon>
        <taxon>Furovirus tritici</taxon>
    </lineage>
</organism>
<dbReference type="Pfam" id="PF00803">
    <property type="entry name" value="3A"/>
    <property type="match status" value="1"/>
</dbReference>
<keyword evidence="2" id="KW-0916">Viral movement protein</keyword>
<evidence type="ECO:0000256" key="1">
    <source>
        <dbReference type="ARBA" id="ARBA00022448"/>
    </source>
</evidence>
<evidence type="ECO:0000313" key="4">
    <source>
        <dbReference type="EMBL" id="ANB82441.1"/>
    </source>
</evidence>
<accession>A0A170RC04</accession>
<keyword evidence="1" id="KW-0813">Transport</keyword>
<name>A0A170RC04_SBWMV</name>
<proteinExistence type="predicted"/>
<dbReference type="InterPro" id="IPR000603">
    <property type="entry name" value="MPV"/>
</dbReference>
<sequence length="327" mass="37191">MGSQDVKGDSYESVYNKILDMQSEPGGVNDLRTNRQRSFNIENRYVEKALTQPGVVTKMQDAWTNWTKTNKEEGTPYNMSYSCVLLNVIPTVPMGYAGTVEVSLLDSGLSPLENVIPDQTQMMELGKGPHVMCFFMHYSIPLNDKGRAVKLAFKIDAEMASKGMSVMNVYSYWTQRQGHLSAYSEPQRSTISKLMLGYDKSLKMKTRNDVRRFVGRSLSLHNQEQSVPALLPGQINVMKENVPLYRKESVIDLTREEREKTAQLEMLRKTREAHTQRSAEEMKKRQAELAKETQRKLAEEAKVVAEKRKNMAGVNSNNIKFGNFDSV</sequence>
<organismHost>
    <name type="scientific">Triticum</name>
    <dbReference type="NCBI Taxonomy" id="4564"/>
</organismHost>
<feature type="region of interest" description="Disordered" evidence="3">
    <location>
        <begin position="271"/>
        <end position="293"/>
    </location>
</feature>
<protein>
    <submittedName>
        <fullName evidence="4">Movement protein</fullName>
    </submittedName>
</protein>
<dbReference type="GO" id="GO:0046740">
    <property type="term" value="P:transport of virus in host, cell to cell"/>
    <property type="evidence" value="ECO:0007669"/>
    <property type="project" value="UniProtKB-KW"/>
</dbReference>
<organismHost>
    <name type="scientific">Hordeum vulgare</name>
    <name type="common">Barley</name>
    <dbReference type="NCBI Taxonomy" id="4513"/>
</organismHost>
<evidence type="ECO:0000256" key="2">
    <source>
        <dbReference type="ARBA" id="ARBA00023031"/>
    </source>
</evidence>